<evidence type="ECO:0000313" key="10">
    <source>
        <dbReference type="Proteomes" id="UP000681720"/>
    </source>
</evidence>
<dbReference type="GO" id="GO:0005524">
    <property type="term" value="F:ATP binding"/>
    <property type="evidence" value="ECO:0007669"/>
    <property type="project" value="UniProtKB-KW"/>
</dbReference>
<dbReference type="Gene3D" id="3.40.850.10">
    <property type="entry name" value="Kinesin motor domain"/>
    <property type="match status" value="1"/>
</dbReference>
<dbReference type="InterPro" id="IPR002110">
    <property type="entry name" value="Ankyrin_rpt"/>
</dbReference>
<dbReference type="PROSITE" id="PS50088">
    <property type="entry name" value="ANK_REPEAT"/>
    <property type="match status" value="2"/>
</dbReference>
<feature type="repeat" description="ANK" evidence="5">
    <location>
        <begin position="68"/>
        <end position="100"/>
    </location>
</feature>
<protein>
    <recommendedName>
        <fullName evidence="8">Myosin motor domain-containing protein</fullName>
    </recommendedName>
</protein>
<dbReference type="PROSITE" id="PS51456">
    <property type="entry name" value="MYOSIN_MOTOR"/>
    <property type="match status" value="1"/>
</dbReference>
<dbReference type="Pfam" id="PF12796">
    <property type="entry name" value="Ank_2"/>
    <property type="match status" value="1"/>
</dbReference>
<keyword evidence="6" id="KW-0009">Actin-binding</keyword>
<dbReference type="Gene3D" id="1.20.120.720">
    <property type="entry name" value="Myosin VI head, motor domain, U50 subdomain"/>
    <property type="match status" value="1"/>
</dbReference>
<dbReference type="PROSITE" id="PS50297">
    <property type="entry name" value="ANK_REP_REGION"/>
    <property type="match status" value="2"/>
</dbReference>
<keyword evidence="2" id="KW-0067">ATP-binding</keyword>
<organism evidence="9 10">
    <name type="scientific">Rotaria magnacalcarata</name>
    <dbReference type="NCBI Taxonomy" id="392030"/>
    <lineage>
        <taxon>Eukaryota</taxon>
        <taxon>Metazoa</taxon>
        <taxon>Spiralia</taxon>
        <taxon>Gnathifera</taxon>
        <taxon>Rotifera</taxon>
        <taxon>Eurotatoria</taxon>
        <taxon>Bdelloidea</taxon>
        <taxon>Philodinida</taxon>
        <taxon>Philodinidae</taxon>
        <taxon>Rotaria</taxon>
    </lineage>
</organism>
<keyword evidence="5" id="KW-0040">ANK repeat</keyword>
<evidence type="ECO:0000256" key="5">
    <source>
        <dbReference type="PROSITE-ProRule" id="PRU00023"/>
    </source>
</evidence>
<accession>A0A8S2NC31</accession>
<evidence type="ECO:0000256" key="4">
    <source>
        <dbReference type="ARBA" id="ARBA00023175"/>
    </source>
</evidence>
<evidence type="ECO:0000259" key="8">
    <source>
        <dbReference type="PROSITE" id="PS51456"/>
    </source>
</evidence>
<feature type="region of interest" description="Disordered" evidence="7">
    <location>
        <begin position="163"/>
        <end position="200"/>
    </location>
</feature>
<feature type="compositionally biased region" description="Acidic residues" evidence="7">
    <location>
        <begin position="169"/>
        <end position="191"/>
    </location>
</feature>
<comment type="similarity">
    <text evidence="6">Belongs to the TRAFAC class myosin-kinesin ATPase superfamily. Myosin family.</text>
</comment>
<dbReference type="SMART" id="SM00242">
    <property type="entry name" value="MYSc"/>
    <property type="match status" value="1"/>
</dbReference>
<evidence type="ECO:0000256" key="6">
    <source>
        <dbReference type="PROSITE-ProRule" id="PRU00782"/>
    </source>
</evidence>
<dbReference type="SUPFAM" id="SSF48403">
    <property type="entry name" value="Ankyrin repeat"/>
    <property type="match status" value="1"/>
</dbReference>
<keyword evidence="3 6" id="KW-0518">Myosin</keyword>
<dbReference type="InterPro" id="IPR001609">
    <property type="entry name" value="Myosin_head_motor_dom-like"/>
</dbReference>
<comment type="caution">
    <text evidence="9">The sequence shown here is derived from an EMBL/GenBank/DDBJ whole genome shotgun (WGS) entry which is preliminary data.</text>
</comment>
<evidence type="ECO:0000256" key="3">
    <source>
        <dbReference type="ARBA" id="ARBA00023123"/>
    </source>
</evidence>
<dbReference type="SMART" id="SM00248">
    <property type="entry name" value="ANK"/>
    <property type="match status" value="2"/>
</dbReference>
<dbReference type="GO" id="GO:0016459">
    <property type="term" value="C:myosin complex"/>
    <property type="evidence" value="ECO:0007669"/>
    <property type="project" value="UniProtKB-KW"/>
</dbReference>
<evidence type="ECO:0000256" key="7">
    <source>
        <dbReference type="SAM" id="MobiDB-lite"/>
    </source>
</evidence>
<dbReference type="SUPFAM" id="SSF52540">
    <property type="entry name" value="P-loop containing nucleoside triphosphate hydrolases"/>
    <property type="match status" value="1"/>
</dbReference>
<name>A0A8S2NC31_9BILA</name>
<comment type="caution">
    <text evidence="6">Lacks conserved residue(s) required for the propagation of feature annotation.</text>
</comment>
<dbReference type="PANTHER" id="PTHR47335">
    <property type="entry name" value="UNCONVENTIONAL MYOSIN-XVI"/>
    <property type="match status" value="1"/>
</dbReference>
<feature type="domain" description="Myosin motor" evidence="8">
    <location>
        <begin position="1"/>
        <end position="452"/>
    </location>
</feature>
<reference evidence="9" key="1">
    <citation type="submission" date="2021-02" db="EMBL/GenBank/DDBJ databases">
        <authorList>
            <person name="Nowell W R."/>
        </authorList>
    </citation>
    <scope>NUCLEOTIDE SEQUENCE</scope>
</reference>
<dbReference type="InterPro" id="IPR036770">
    <property type="entry name" value="Ankyrin_rpt-contain_sf"/>
</dbReference>
<dbReference type="InterPro" id="IPR052838">
    <property type="entry name" value="Myosin-XVI"/>
</dbReference>
<keyword evidence="4" id="KW-0505">Motor protein</keyword>
<dbReference type="InterPro" id="IPR036961">
    <property type="entry name" value="Kinesin_motor_dom_sf"/>
</dbReference>
<feature type="repeat" description="ANK" evidence="5">
    <location>
        <begin position="101"/>
        <end position="133"/>
    </location>
</feature>
<evidence type="ECO:0000256" key="2">
    <source>
        <dbReference type="ARBA" id="ARBA00022840"/>
    </source>
</evidence>
<dbReference type="GO" id="GO:0003779">
    <property type="term" value="F:actin binding"/>
    <property type="evidence" value="ECO:0007669"/>
    <property type="project" value="UniProtKB-KW"/>
</dbReference>
<keyword evidence="1" id="KW-0547">Nucleotide-binding</keyword>
<dbReference type="PANTHER" id="PTHR47335:SF1">
    <property type="entry name" value="UNCONVENTIONAL MYOSIN-XVI"/>
    <property type="match status" value="1"/>
</dbReference>
<dbReference type="Gene3D" id="1.10.10.820">
    <property type="match status" value="1"/>
</dbReference>
<dbReference type="Pfam" id="PF00063">
    <property type="entry name" value="Myosin_head"/>
    <property type="match status" value="1"/>
</dbReference>
<dbReference type="AlphaFoldDB" id="A0A8S2NC31"/>
<proteinExistence type="inferred from homology"/>
<dbReference type="Proteomes" id="UP000681720">
    <property type="component" value="Unassembled WGS sequence"/>
</dbReference>
<dbReference type="EMBL" id="CAJOBJ010004173">
    <property type="protein sequence ID" value="CAF3991518.1"/>
    <property type="molecule type" value="Genomic_DNA"/>
</dbReference>
<dbReference type="InterPro" id="IPR027417">
    <property type="entry name" value="P-loop_NTPase"/>
</dbReference>
<sequence>MDSQITVKYGKNCKIDNEQHTIQKNGSMKDNNTGVCHDHFRIDKEQSMLSDCQKLLERNEPLDKPDKYGITLLHIAAAKAYSSVVHFLLQHYVNADQVDDTGATALHLSAKHEHGVIVKLLLDARANPTICDRFGRKPSEVCLSTSFIRALLVKAEVKFEEKRKRAEQSDDSLEEEHEEAIDSLSDDDNHDDDLQNHAMTKNDVNYHLPNIVPYDHKRPSEKLSNDHLKQVFRCSSRFGKYLEIHFAPTGNVLGAHLKEYLLEKSRVISHNNDEGNFHIFYYLFAGLSHDMLVRNGLRVPSEHRYMSHNIELAQLDSARQVEYRKKFQMVKQSLITIGFSAEDVQSIFTILSAILHVGDIVFVPHGSNDGVRVKNNGTIDKIAELLQLSSMELSSALVTELQVTRGEQIFRERNIIQASECRDAFAKALYGRLFSWIVNGINSYLQPVEDER</sequence>
<gene>
    <name evidence="9" type="ORF">GIL414_LOCUS11236</name>
</gene>
<evidence type="ECO:0000313" key="9">
    <source>
        <dbReference type="EMBL" id="CAF3991518.1"/>
    </source>
</evidence>
<dbReference type="Gene3D" id="1.25.40.20">
    <property type="entry name" value="Ankyrin repeat-containing domain"/>
    <property type="match status" value="1"/>
</dbReference>
<dbReference type="GO" id="GO:0003774">
    <property type="term" value="F:cytoskeletal motor activity"/>
    <property type="evidence" value="ECO:0007669"/>
    <property type="project" value="InterPro"/>
</dbReference>
<evidence type="ECO:0000256" key="1">
    <source>
        <dbReference type="ARBA" id="ARBA00022741"/>
    </source>
</evidence>